<keyword evidence="2" id="KW-1185">Reference proteome</keyword>
<dbReference type="Gene3D" id="3.30.559.10">
    <property type="entry name" value="Chloramphenicol acetyltransferase-like domain"/>
    <property type="match status" value="1"/>
</dbReference>
<reference evidence="1" key="1">
    <citation type="submission" date="2021-01" db="UniProtKB">
        <authorList>
            <consortium name="EnsemblPlants"/>
        </authorList>
    </citation>
    <scope>IDENTIFICATION</scope>
</reference>
<accession>A0A7N0U0C2</accession>
<proteinExistence type="predicted"/>
<evidence type="ECO:0000313" key="2">
    <source>
        <dbReference type="Proteomes" id="UP000594263"/>
    </source>
</evidence>
<dbReference type="AlphaFoldDB" id="A0A7N0U0C2"/>
<protein>
    <submittedName>
        <fullName evidence="1">Uncharacterized protein</fullName>
    </submittedName>
</protein>
<dbReference type="Proteomes" id="UP000594263">
    <property type="component" value="Unplaced"/>
</dbReference>
<evidence type="ECO:0000313" key="1">
    <source>
        <dbReference type="EnsemblPlants" id="Kaladp0049s0005.1.v1.1.CDS.1"/>
    </source>
</evidence>
<name>A0A7N0U0C2_KALFE</name>
<sequence>MLLMSRWCNFELNVLNFGKRKSIWVTPGILMEPGNNKIDHICFLLDAADGYGVEAWFLSTEAYVGPLVSDLEQYKVVSVDPSLVKSS</sequence>
<dbReference type="EnsemblPlants" id="Kaladp0049s0005.1.v1.1">
    <property type="protein sequence ID" value="Kaladp0049s0005.1.v1.1.CDS.1"/>
    <property type="gene ID" value="Kaladp0049s0005.v1.1"/>
</dbReference>
<dbReference type="InterPro" id="IPR023213">
    <property type="entry name" value="CAT-like_dom_sf"/>
</dbReference>
<organism evidence="1 2">
    <name type="scientific">Kalanchoe fedtschenkoi</name>
    <name type="common">Lavender scallops</name>
    <name type="synonym">South American air plant</name>
    <dbReference type="NCBI Taxonomy" id="63787"/>
    <lineage>
        <taxon>Eukaryota</taxon>
        <taxon>Viridiplantae</taxon>
        <taxon>Streptophyta</taxon>
        <taxon>Embryophyta</taxon>
        <taxon>Tracheophyta</taxon>
        <taxon>Spermatophyta</taxon>
        <taxon>Magnoliopsida</taxon>
        <taxon>eudicotyledons</taxon>
        <taxon>Gunneridae</taxon>
        <taxon>Pentapetalae</taxon>
        <taxon>Saxifragales</taxon>
        <taxon>Crassulaceae</taxon>
        <taxon>Kalanchoe</taxon>
    </lineage>
</organism>
<dbReference type="Gramene" id="Kaladp0049s0005.1.v1.1">
    <property type="protein sequence ID" value="Kaladp0049s0005.1.v1.1.CDS.1"/>
    <property type="gene ID" value="Kaladp0049s0005.v1.1"/>
</dbReference>